<comment type="caution">
    <text evidence="3">The sequence shown here is derived from an EMBL/GenBank/DDBJ whole genome shotgun (WGS) entry which is preliminary data.</text>
</comment>
<dbReference type="AlphaFoldDB" id="A0A645FIY9"/>
<keyword evidence="2" id="KW-0812">Transmembrane</keyword>
<keyword evidence="2" id="KW-0472">Membrane</keyword>
<dbReference type="AntiFam" id="ANF00076">
    <property type="entry name" value="Shadow ORF (opposite copA)"/>
</dbReference>
<gene>
    <name evidence="3" type="ORF">SDC9_161256</name>
</gene>
<evidence type="ECO:0000313" key="3">
    <source>
        <dbReference type="EMBL" id="MPN13930.1"/>
    </source>
</evidence>
<accession>A0A645FIY9</accession>
<organism evidence="3">
    <name type="scientific">bioreactor metagenome</name>
    <dbReference type="NCBI Taxonomy" id="1076179"/>
    <lineage>
        <taxon>unclassified sequences</taxon>
        <taxon>metagenomes</taxon>
        <taxon>ecological metagenomes</taxon>
    </lineage>
</organism>
<keyword evidence="2" id="KW-1133">Transmembrane helix</keyword>
<sequence>MHNPILTTNHKPNDKCKQRNTHNHRHKYSGYLIHQLLHRGFTALRVLYHFYDVGKHGFRAYLLSLKSKTTLLIIGSGIYFLILLFQHRHRLTAQHAFVDIRTARSHHSIHRNLISRFYKDNIANRYLVDGHTFLTPIGSNHNNGFRLQAHQFL</sequence>
<evidence type="ECO:0000256" key="2">
    <source>
        <dbReference type="SAM" id="Phobius"/>
    </source>
</evidence>
<name>A0A645FIY9_9ZZZZ</name>
<proteinExistence type="predicted"/>
<feature type="compositionally biased region" description="Polar residues" evidence="1">
    <location>
        <begin position="1"/>
        <end position="10"/>
    </location>
</feature>
<dbReference type="EMBL" id="VSSQ01060491">
    <property type="protein sequence ID" value="MPN13930.1"/>
    <property type="molecule type" value="Genomic_DNA"/>
</dbReference>
<evidence type="ECO:0000256" key="1">
    <source>
        <dbReference type="SAM" id="MobiDB-lite"/>
    </source>
</evidence>
<feature type="region of interest" description="Disordered" evidence="1">
    <location>
        <begin position="1"/>
        <end position="21"/>
    </location>
</feature>
<reference evidence="3" key="1">
    <citation type="submission" date="2019-08" db="EMBL/GenBank/DDBJ databases">
        <authorList>
            <person name="Kucharzyk K."/>
            <person name="Murdoch R.W."/>
            <person name="Higgins S."/>
            <person name="Loffler F."/>
        </authorList>
    </citation>
    <scope>NUCLEOTIDE SEQUENCE</scope>
</reference>
<protein>
    <submittedName>
        <fullName evidence="3">Uncharacterized protein</fullName>
    </submittedName>
</protein>
<feature type="transmembrane region" description="Helical" evidence="2">
    <location>
        <begin position="69"/>
        <end position="85"/>
    </location>
</feature>